<dbReference type="InterPro" id="IPR032710">
    <property type="entry name" value="NTF2-like_dom_sf"/>
</dbReference>
<evidence type="ECO:0000259" key="1">
    <source>
        <dbReference type="Pfam" id="PF14534"/>
    </source>
</evidence>
<evidence type="ECO:0000313" key="3">
    <source>
        <dbReference type="Proteomes" id="UP000575985"/>
    </source>
</evidence>
<reference evidence="2 3" key="1">
    <citation type="submission" date="2020-07" db="EMBL/GenBank/DDBJ databases">
        <title>Sequencing the genomes of 1000 actinobacteria strains.</title>
        <authorList>
            <person name="Klenk H.-P."/>
        </authorList>
    </citation>
    <scope>NUCLEOTIDE SEQUENCE [LARGE SCALE GENOMIC DNA]</scope>
    <source>
        <strain evidence="2 3">DSM 45927</strain>
    </source>
</reference>
<dbReference type="RefSeq" id="WP_179766014.1">
    <property type="nucleotide sequence ID" value="NZ_JACCFO010000001.1"/>
</dbReference>
<dbReference type="EMBL" id="JACCFO010000001">
    <property type="protein sequence ID" value="NYI94354.1"/>
    <property type="molecule type" value="Genomic_DNA"/>
</dbReference>
<name>A0A853BI01_9ACTN</name>
<comment type="caution">
    <text evidence="2">The sequence shown here is derived from an EMBL/GenBank/DDBJ whole genome shotgun (WGS) entry which is preliminary data.</text>
</comment>
<gene>
    <name evidence="2" type="ORF">HNR12_000631</name>
</gene>
<accession>A0A853BI01</accession>
<dbReference type="SUPFAM" id="SSF54427">
    <property type="entry name" value="NTF2-like"/>
    <property type="match status" value="1"/>
</dbReference>
<dbReference type="AlphaFoldDB" id="A0A853BI01"/>
<proteinExistence type="predicted"/>
<sequence length="122" mass="13449">MDCTPEEVAELEERGWRALADSAAAATAFYREVLDTDPVMLLPGGLRLADREQIIASMGGQPWSRYRLEEVAVLRPAPDTAVVAYGVVAHRAGAPEYSALVSSHYVRRGGAWRLVFHQQTPR</sequence>
<dbReference type="Gene3D" id="3.10.450.50">
    <property type="match status" value="1"/>
</dbReference>
<dbReference type="Pfam" id="PF14534">
    <property type="entry name" value="DUF4440"/>
    <property type="match status" value="1"/>
</dbReference>
<dbReference type="Proteomes" id="UP000575985">
    <property type="component" value="Unassembled WGS sequence"/>
</dbReference>
<feature type="domain" description="DUF4440" evidence="1">
    <location>
        <begin position="8"/>
        <end position="114"/>
    </location>
</feature>
<protein>
    <recommendedName>
        <fullName evidence="1">DUF4440 domain-containing protein</fullName>
    </recommendedName>
</protein>
<evidence type="ECO:0000313" key="2">
    <source>
        <dbReference type="EMBL" id="NYI94354.1"/>
    </source>
</evidence>
<dbReference type="InterPro" id="IPR027843">
    <property type="entry name" value="DUF4440"/>
</dbReference>
<organism evidence="2 3">
    <name type="scientific">Streptomonospora nanhaiensis</name>
    <dbReference type="NCBI Taxonomy" id="1323731"/>
    <lineage>
        <taxon>Bacteria</taxon>
        <taxon>Bacillati</taxon>
        <taxon>Actinomycetota</taxon>
        <taxon>Actinomycetes</taxon>
        <taxon>Streptosporangiales</taxon>
        <taxon>Nocardiopsidaceae</taxon>
        <taxon>Streptomonospora</taxon>
    </lineage>
</organism>
<keyword evidence="3" id="KW-1185">Reference proteome</keyword>